<gene>
    <name evidence="4" type="ORF">GCM10008943_10980</name>
</gene>
<name>A0ABN1FTT3_9HYPH</name>
<dbReference type="NCBIfam" id="TIGR00254">
    <property type="entry name" value="GGDEF"/>
    <property type="match status" value="1"/>
</dbReference>
<keyword evidence="5" id="KW-1185">Reference proteome</keyword>
<dbReference type="EMBL" id="BAAADE010000001">
    <property type="protein sequence ID" value="GAA0597698.1"/>
    <property type="molecule type" value="Genomic_DNA"/>
</dbReference>
<comment type="caution">
    <text evidence="4">The sequence shown here is derived from an EMBL/GenBank/DDBJ whole genome shotgun (WGS) entry which is preliminary data.</text>
</comment>
<reference evidence="4 5" key="1">
    <citation type="journal article" date="2019" name="Int. J. Syst. Evol. Microbiol.">
        <title>The Global Catalogue of Microorganisms (GCM) 10K type strain sequencing project: providing services to taxonomists for standard genome sequencing and annotation.</title>
        <authorList>
            <consortium name="The Broad Institute Genomics Platform"/>
            <consortium name="The Broad Institute Genome Sequencing Center for Infectious Disease"/>
            <person name="Wu L."/>
            <person name="Ma J."/>
        </authorList>
    </citation>
    <scope>NUCLEOTIDE SEQUENCE [LARGE SCALE GENOMIC DNA]</scope>
    <source>
        <strain evidence="4 5">JCM 15115</strain>
    </source>
</reference>
<evidence type="ECO:0000313" key="5">
    <source>
        <dbReference type="Proteomes" id="UP001424441"/>
    </source>
</evidence>
<dbReference type="SUPFAM" id="SSF55073">
    <property type="entry name" value="Nucleotide cyclase"/>
    <property type="match status" value="1"/>
</dbReference>
<comment type="catalytic activity">
    <reaction evidence="2">
        <text>2 GTP = 3',3'-c-di-GMP + 2 diphosphate</text>
        <dbReference type="Rhea" id="RHEA:24898"/>
        <dbReference type="ChEBI" id="CHEBI:33019"/>
        <dbReference type="ChEBI" id="CHEBI:37565"/>
        <dbReference type="ChEBI" id="CHEBI:58805"/>
        <dbReference type="EC" id="2.7.7.65"/>
    </reaction>
</comment>
<dbReference type="SMART" id="SM00065">
    <property type="entry name" value="GAF"/>
    <property type="match status" value="1"/>
</dbReference>
<dbReference type="Proteomes" id="UP001424441">
    <property type="component" value="Unassembled WGS sequence"/>
</dbReference>
<dbReference type="PANTHER" id="PTHR45138">
    <property type="entry name" value="REGULATORY COMPONENTS OF SENSORY TRANSDUCTION SYSTEM"/>
    <property type="match status" value="1"/>
</dbReference>
<proteinExistence type="predicted"/>
<dbReference type="PANTHER" id="PTHR45138:SF9">
    <property type="entry name" value="DIGUANYLATE CYCLASE DGCM-RELATED"/>
    <property type="match status" value="1"/>
</dbReference>
<evidence type="ECO:0000313" key="4">
    <source>
        <dbReference type="EMBL" id="GAA0597698.1"/>
    </source>
</evidence>
<feature type="domain" description="GGDEF" evidence="3">
    <location>
        <begin position="192"/>
        <end position="320"/>
    </location>
</feature>
<dbReference type="InterPro" id="IPR029016">
    <property type="entry name" value="GAF-like_dom_sf"/>
</dbReference>
<evidence type="ECO:0000256" key="1">
    <source>
        <dbReference type="ARBA" id="ARBA00012528"/>
    </source>
</evidence>
<dbReference type="InterPro" id="IPR003018">
    <property type="entry name" value="GAF"/>
</dbReference>
<dbReference type="Gene3D" id="3.30.450.40">
    <property type="match status" value="1"/>
</dbReference>
<sequence length="320" mass="35093">MILASETRQAYNSVELGRDHSLDALCELVMSLFDVPMAAVSLIDEHVTHHLGFAGIEFGDVANEHTFCSHAVLDNAPFLIEDATKDVRFANNPFVLNDPHIRMYLGSPLIAPNGTALGAICALDVKPRSYTTEEQRKLQSLANTAVQLLEMRRMMKQAHNMALVDGLTKLANRSSLEAEIEKAITISNEQSVPFSLLYFDIDYFKMINDQNGHAAGDKLLKLIGQTLSARGTRDEVHGRLGGDEFVVLMLNTTLEEAVSKANEIKSQLDIVVKAAEAPVSFSMGLANFVNARDGAEAALNCADERLYKAKRAGKNQIIFS</sequence>
<dbReference type="EC" id="2.7.7.65" evidence="1"/>
<accession>A0ABN1FTT3</accession>
<dbReference type="RefSeq" id="WP_343802467.1">
    <property type="nucleotide sequence ID" value="NZ_BAAADE010000001.1"/>
</dbReference>
<organism evidence="4 5">
    <name type="scientific">Paenochrobactrum glaciei</name>
    <dbReference type="NCBI Taxonomy" id="486407"/>
    <lineage>
        <taxon>Bacteria</taxon>
        <taxon>Pseudomonadati</taxon>
        <taxon>Pseudomonadota</taxon>
        <taxon>Alphaproteobacteria</taxon>
        <taxon>Hyphomicrobiales</taxon>
        <taxon>Brucellaceae</taxon>
        <taxon>Paenochrobactrum</taxon>
    </lineage>
</organism>
<dbReference type="CDD" id="cd01949">
    <property type="entry name" value="GGDEF"/>
    <property type="match status" value="1"/>
</dbReference>
<protein>
    <recommendedName>
        <fullName evidence="1">diguanylate cyclase</fullName>
        <ecNumber evidence="1">2.7.7.65</ecNumber>
    </recommendedName>
</protein>
<dbReference type="SMART" id="SM00267">
    <property type="entry name" value="GGDEF"/>
    <property type="match status" value="1"/>
</dbReference>
<dbReference type="InterPro" id="IPR029787">
    <property type="entry name" value="Nucleotide_cyclase"/>
</dbReference>
<dbReference type="InterPro" id="IPR043128">
    <property type="entry name" value="Rev_trsase/Diguanyl_cyclase"/>
</dbReference>
<evidence type="ECO:0000259" key="3">
    <source>
        <dbReference type="PROSITE" id="PS50887"/>
    </source>
</evidence>
<evidence type="ECO:0000256" key="2">
    <source>
        <dbReference type="ARBA" id="ARBA00034247"/>
    </source>
</evidence>
<dbReference type="SUPFAM" id="SSF55781">
    <property type="entry name" value="GAF domain-like"/>
    <property type="match status" value="1"/>
</dbReference>
<dbReference type="Pfam" id="PF00990">
    <property type="entry name" value="GGDEF"/>
    <property type="match status" value="1"/>
</dbReference>
<dbReference type="InterPro" id="IPR050469">
    <property type="entry name" value="Diguanylate_Cyclase"/>
</dbReference>
<dbReference type="InterPro" id="IPR000160">
    <property type="entry name" value="GGDEF_dom"/>
</dbReference>
<dbReference type="Pfam" id="PF01590">
    <property type="entry name" value="GAF"/>
    <property type="match status" value="1"/>
</dbReference>
<dbReference type="Gene3D" id="3.30.70.270">
    <property type="match status" value="1"/>
</dbReference>
<dbReference type="PROSITE" id="PS50887">
    <property type="entry name" value="GGDEF"/>
    <property type="match status" value="1"/>
</dbReference>